<dbReference type="CDD" id="cd18305">
    <property type="entry name" value="BTB_POZ_GCL"/>
    <property type="match status" value="1"/>
</dbReference>
<keyword evidence="1" id="KW-0217">Developmental protein</keyword>
<feature type="domain" description="BTB" evidence="3">
    <location>
        <begin position="177"/>
        <end position="247"/>
    </location>
</feature>
<dbReference type="KEGG" id="cvn:111119800"/>
<evidence type="ECO:0000313" key="4">
    <source>
        <dbReference type="Proteomes" id="UP000694844"/>
    </source>
</evidence>
<gene>
    <name evidence="5" type="primary">LOC111119800</name>
</gene>
<dbReference type="PROSITE" id="PS50097">
    <property type="entry name" value="BTB"/>
    <property type="match status" value="1"/>
</dbReference>
<dbReference type="RefSeq" id="XP_022316006.1">
    <property type="nucleotide sequence ID" value="XM_022460298.1"/>
</dbReference>
<dbReference type="GO" id="GO:0007281">
    <property type="term" value="P:germ cell development"/>
    <property type="evidence" value="ECO:0007669"/>
    <property type="project" value="InterPro"/>
</dbReference>
<protein>
    <submittedName>
        <fullName evidence="5">Germ cell-less protein-like 1 isoform X1</fullName>
    </submittedName>
</protein>
<accession>A0A8B8CNN6</accession>
<evidence type="ECO:0000256" key="2">
    <source>
        <dbReference type="SAM" id="MobiDB-lite"/>
    </source>
</evidence>
<dbReference type="InterPro" id="IPR043380">
    <property type="entry name" value="Gcl-like"/>
</dbReference>
<dbReference type="OrthoDB" id="6359943at2759"/>
<organism evidence="4 5">
    <name type="scientific">Crassostrea virginica</name>
    <name type="common">Eastern oyster</name>
    <dbReference type="NCBI Taxonomy" id="6565"/>
    <lineage>
        <taxon>Eukaryota</taxon>
        <taxon>Metazoa</taxon>
        <taxon>Spiralia</taxon>
        <taxon>Lophotrochozoa</taxon>
        <taxon>Mollusca</taxon>
        <taxon>Bivalvia</taxon>
        <taxon>Autobranchia</taxon>
        <taxon>Pteriomorphia</taxon>
        <taxon>Ostreida</taxon>
        <taxon>Ostreoidea</taxon>
        <taxon>Ostreidae</taxon>
        <taxon>Crassostrea</taxon>
    </lineage>
</organism>
<evidence type="ECO:0000259" key="3">
    <source>
        <dbReference type="PROSITE" id="PS50097"/>
    </source>
</evidence>
<sequence>MGNRFSIFYPFYVLPINGELFIFVIRGPGKTRVNVCPLLQVLRQNSKKTSTPSSSPIPTERKFQGCCEVFYPFYVLPINGELFIFVIRGPGKTRVNVCPLLQVLRQNNEDDTESALSSSENNEDDDRRSESRKSETSGNDPEIGLAPLSDIHTPKRKRLKSTSKYIYQTLFLNGENSDIKIYALGQEWKLHKIYLSQSPYFACMFNGSWRESLLSEIDLQIPDPAIDNAALKTAFGSLYRDYVFMKPVEVIGVLAAAFLLQLDGLKQQCLTLMSNTISGDTVCSYYEACCRYDVENLRTECYNWLLTNILNSTDLDLFKQISVDMMKTLIGDPKLFVMQVEMDIYTVLKRWIFLKENPSWCGEYKTMLSCIDDYFKKTEEADCFLETTTGQTYLPAFSDIRWQHIAIDLDSLLILEQDRIINLEWIKPLYHGMWRKMLRLEQSKDKGPEEVPDESHFNKTSLRCGRLLKCEGEYCWRWVGYNYGVDILLTYVNNLIFIKRNTTTQPNPHSANLEKQKNLAYRLTIASVDKDGKMTQTKSTGIQRISLHKDEEMLALNVNNTFTFPLYLSMNILLTGQPCSQPEHIDICSVARSKVLLHSSSQTPAVLMCNAESQTEDLAEKAKKSLIQDVSLSSATAKLCQTTGTVVSTSDPGSSKKTLTIVHHSSGTDCPSSNGAGSVELLAPNTSSNQPSENSPETSHTEPAENSPQSFSTTKKSKRVLKYPEDEEVI</sequence>
<dbReference type="GeneID" id="111119800"/>
<feature type="region of interest" description="Disordered" evidence="2">
    <location>
        <begin position="109"/>
        <end position="148"/>
    </location>
</feature>
<dbReference type="InterPro" id="IPR000210">
    <property type="entry name" value="BTB/POZ_dom"/>
</dbReference>
<name>A0A8B8CNN6_CRAVI</name>
<reference evidence="5" key="1">
    <citation type="submission" date="2025-08" db="UniProtKB">
        <authorList>
            <consortium name="RefSeq"/>
        </authorList>
    </citation>
    <scope>IDENTIFICATION</scope>
    <source>
        <tissue evidence="5">Whole sample</tissue>
    </source>
</reference>
<dbReference type="PANTHER" id="PTHR23231">
    <property type="entry name" value="GERM CELL-LESS PROTEIN"/>
    <property type="match status" value="1"/>
</dbReference>
<feature type="compositionally biased region" description="Basic and acidic residues" evidence="2">
    <location>
        <begin position="125"/>
        <end position="135"/>
    </location>
</feature>
<dbReference type="Gene3D" id="3.30.710.10">
    <property type="entry name" value="Potassium Channel Kv1.1, Chain A"/>
    <property type="match status" value="1"/>
</dbReference>
<dbReference type="SUPFAM" id="SSF54695">
    <property type="entry name" value="POZ domain"/>
    <property type="match status" value="1"/>
</dbReference>
<feature type="region of interest" description="Disordered" evidence="2">
    <location>
        <begin position="664"/>
        <end position="730"/>
    </location>
</feature>
<feature type="compositionally biased region" description="Polar residues" evidence="2">
    <location>
        <begin position="684"/>
        <end position="698"/>
    </location>
</feature>
<dbReference type="AlphaFoldDB" id="A0A8B8CNN6"/>
<dbReference type="InterPro" id="IPR011333">
    <property type="entry name" value="SKP1/BTB/POZ_sf"/>
</dbReference>
<evidence type="ECO:0000256" key="1">
    <source>
        <dbReference type="ARBA" id="ARBA00022473"/>
    </source>
</evidence>
<evidence type="ECO:0000313" key="5">
    <source>
        <dbReference type="RefSeq" id="XP_022316006.1"/>
    </source>
</evidence>
<keyword evidence="4" id="KW-1185">Reference proteome</keyword>
<dbReference type="SMART" id="SM00225">
    <property type="entry name" value="BTB"/>
    <property type="match status" value="1"/>
</dbReference>
<dbReference type="CDD" id="cd18495">
    <property type="entry name" value="BACK_GCL"/>
    <property type="match status" value="1"/>
</dbReference>
<dbReference type="Proteomes" id="UP000694844">
    <property type="component" value="Chromosome 2"/>
</dbReference>
<feature type="compositionally biased region" description="Polar residues" evidence="2">
    <location>
        <begin position="664"/>
        <end position="676"/>
    </location>
</feature>
<proteinExistence type="predicted"/>
<dbReference type="PANTHER" id="PTHR23231:SF17">
    <property type="entry name" value="BTB DOMAIN-CONTAINING PROTEIN"/>
    <property type="match status" value="1"/>
</dbReference>
<feature type="compositionally biased region" description="Polar residues" evidence="2">
    <location>
        <begin position="704"/>
        <end position="714"/>
    </location>
</feature>
<dbReference type="Pfam" id="PF00651">
    <property type="entry name" value="BTB"/>
    <property type="match status" value="1"/>
</dbReference>